<gene>
    <name evidence="5" type="ORF">EJ913_06670</name>
</gene>
<dbReference type="InterPro" id="IPR000835">
    <property type="entry name" value="HTH_MarR-typ"/>
</dbReference>
<dbReference type="PANTHER" id="PTHR33164">
    <property type="entry name" value="TRANSCRIPTIONAL REGULATOR, MARR FAMILY"/>
    <property type="match status" value="1"/>
</dbReference>
<evidence type="ECO:0000259" key="4">
    <source>
        <dbReference type="PROSITE" id="PS50995"/>
    </source>
</evidence>
<dbReference type="AlphaFoldDB" id="A0A433JBV9"/>
<dbReference type="Proteomes" id="UP000280346">
    <property type="component" value="Unassembled WGS sequence"/>
</dbReference>
<dbReference type="InterPro" id="IPR036388">
    <property type="entry name" value="WH-like_DNA-bd_sf"/>
</dbReference>
<dbReference type="InterPro" id="IPR039422">
    <property type="entry name" value="MarR/SlyA-like"/>
</dbReference>
<sequence>MLPNDAPDLSPSFGIHLFRAARLWRREANKALADCGFSSSVITPLMLLAELGDGMRQRELAEEMGVEGPSVVRLLDSLEAAKLVERREAPDDRRAKTLHLTDQGRDLLVQVNRALNGLRRRLLAGTDAADIDACRRAMAVIETNAKNEQP</sequence>
<dbReference type="GO" id="GO:0003677">
    <property type="term" value="F:DNA binding"/>
    <property type="evidence" value="ECO:0007669"/>
    <property type="project" value="UniProtKB-KW"/>
</dbReference>
<keyword evidence="1" id="KW-0805">Transcription regulation</keyword>
<keyword evidence="6" id="KW-1185">Reference proteome</keyword>
<dbReference type="GO" id="GO:0006950">
    <property type="term" value="P:response to stress"/>
    <property type="evidence" value="ECO:0007669"/>
    <property type="project" value="TreeGrafter"/>
</dbReference>
<evidence type="ECO:0000256" key="2">
    <source>
        <dbReference type="ARBA" id="ARBA00023125"/>
    </source>
</evidence>
<dbReference type="Gene3D" id="1.10.10.10">
    <property type="entry name" value="Winged helix-like DNA-binding domain superfamily/Winged helix DNA-binding domain"/>
    <property type="match status" value="1"/>
</dbReference>
<dbReference type="SMART" id="SM00347">
    <property type="entry name" value="HTH_MARR"/>
    <property type="match status" value="1"/>
</dbReference>
<protein>
    <submittedName>
        <fullName evidence="5">MarR family transcriptional regulator</fullName>
    </submittedName>
</protein>
<evidence type="ECO:0000256" key="1">
    <source>
        <dbReference type="ARBA" id="ARBA00023015"/>
    </source>
</evidence>
<keyword evidence="2" id="KW-0238">DNA-binding</keyword>
<reference evidence="5 6" key="1">
    <citation type="submission" date="2018-12" db="EMBL/GenBank/DDBJ databases">
        <authorList>
            <person name="Yang Y."/>
        </authorList>
    </citation>
    <scope>NUCLEOTIDE SEQUENCE [LARGE SCALE GENOMIC DNA]</scope>
    <source>
        <strain evidence="5 6">GSF71</strain>
    </source>
</reference>
<dbReference type="EMBL" id="RZIJ01000004">
    <property type="protein sequence ID" value="RUQ74047.1"/>
    <property type="molecule type" value="Genomic_DNA"/>
</dbReference>
<evidence type="ECO:0000313" key="5">
    <source>
        <dbReference type="EMBL" id="RUQ74047.1"/>
    </source>
</evidence>
<dbReference type="PROSITE" id="PS50995">
    <property type="entry name" value="HTH_MARR_2"/>
    <property type="match status" value="1"/>
</dbReference>
<dbReference type="PRINTS" id="PR00598">
    <property type="entry name" value="HTHMARR"/>
</dbReference>
<comment type="caution">
    <text evidence="5">The sequence shown here is derived from an EMBL/GenBank/DDBJ whole genome shotgun (WGS) entry which is preliminary data.</text>
</comment>
<evidence type="ECO:0000313" key="6">
    <source>
        <dbReference type="Proteomes" id="UP000280346"/>
    </source>
</evidence>
<dbReference type="InterPro" id="IPR036390">
    <property type="entry name" value="WH_DNA-bd_sf"/>
</dbReference>
<dbReference type="OrthoDB" id="7427954at2"/>
<dbReference type="PANTHER" id="PTHR33164:SF64">
    <property type="entry name" value="TRANSCRIPTIONAL REGULATOR SLYA"/>
    <property type="match status" value="1"/>
</dbReference>
<dbReference type="RefSeq" id="WP_126996065.1">
    <property type="nucleotide sequence ID" value="NZ_CP173190.1"/>
</dbReference>
<dbReference type="GO" id="GO:0003700">
    <property type="term" value="F:DNA-binding transcription factor activity"/>
    <property type="evidence" value="ECO:0007669"/>
    <property type="project" value="InterPro"/>
</dbReference>
<organism evidence="5 6">
    <name type="scientific">Azospirillum doebereinerae</name>
    <dbReference type="NCBI Taxonomy" id="92933"/>
    <lineage>
        <taxon>Bacteria</taxon>
        <taxon>Pseudomonadati</taxon>
        <taxon>Pseudomonadota</taxon>
        <taxon>Alphaproteobacteria</taxon>
        <taxon>Rhodospirillales</taxon>
        <taxon>Azospirillaceae</taxon>
        <taxon>Azospirillum</taxon>
    </lineage>
</organism>
<keyword evidence="3" id="KW-0804">Transcription</keyword>
<dbReference type="SUPFAM" id="SSF46785">
    <property type="entry name" value="Winged helix' DNA-binding domain"/>
    <property type="match status" value="1"/>
</dbReference>
<accession>A0A433JBV9</accession>
<feature type="domain" description="HTH marR-type" evidence="4">
    <location>
        <begin position="10"/>
        <end position="143"/>
    </location>
</feature>
<proteinExistence type="predicted"/>
<name>A0A433JBV9_9PROT</name>
<dbReference type="Pfam" id="PF12802">
    <property type="entry name" value="MarR_2"/>
    <property type="match status" value="1"/>
</dbReference>
<evidence type="ECO:0000256" key="3">
    <source>
        <dbReference type="ARBA" id="ARBA00023163"/>
    </source>
</evidence>